<dbReference type="Proteomes" id="UP000091929">
    <property type="component" value="Unassembled WGS sequence"/>
</dbReference>
<evidence type="ECO:0008006" key="6">
    <source>
        <dbReference type="Google" id="ProtNLM"/>
    </source>
</evidence>
<proteinExistence type="predicted"/>
<reference evidence="4 5" key="1">
    <citation type="journal article" date="2016" name="ISME J.">
        <title>Chasing the elusive Euryarchaeota class WSA2: genomes reveal a uniquely fastidious methyl-reducing methanogen.</title>
        <authorList>
            <person name="Nobu M.K."/>
            <person name="Narihiro T."/>
            <person name="Kuroda K."/>
            <person name="Mei R."/>
            <person name="Liu W.T."/>
        </authorList>
    </citation>
    <scope>NUCLEOTIDE SEQUENCE [LARGE SCALE GENOMIC DNA]</scope>
    <source>
        <strain evidence="1">B03fssc0709_Meth_Bin005</strain>
        <strain evidence="2">B15fssc0709_Meth_Bin003</strain>
        <strain evidence="3">BMIXfssc0709_Meth_Bin006</strain>
    </source>
</reference>
<protein>
    <recommendedName>
        <fullName evidence="6">DUF2067 domain-containing protein</fullName>
    </recommendedName>
</protein>
<evidence type="ECO:0000313" key="1">
    <source>
        <dbReference type="EMBL" id="KYC44770.1"/>
    </source>
</evidence>
<dbReference type="Proteomes" id="UP000092403">
    <property type="component" value="Unassembled WGS sequence"/>
</dbReference>
<dbReference type="EMBL" id="LNGE01000043">
    <property type="protein sequence ID" value="KYC44770.1"/>
    <property type="molecule type" value="Genomic_DNA"/>
</dbReference>
<name>A0A150IS06_9EURY</name>
<accession>A0A150IS06</accession>
<gene>
    <name evidence="1" type="ORF">APG10_01448</name>
    <name evidence="2" type="ORF">APG11_01145</name>
    <name evidence="3" type="ORF">APG12_01101</name>
</gene>
<dbReference type="EMBL" id="LNJC01000021">
    <property type="protein sequence ID" value="KYC50013.1"/>
    <property type="molecule type" value="Genomic_DNA"/>
</dbReference>
<dbReference type="Pfam" id="PF09840">
    <property type="entry name" value="DUF2067"/>
    <property type="match status" value="1"/>
</dbReference>
<evidence type="ECO:0000313" key="5">
    <source>
        <dbReference type="Proteomes" id="UP000092401"/>
    </source>
</evidence>
<dbReference type="AlphaFoldDB" id="A0A150IS06"/>
<dbReference type="InterPro" id="IPR019202">
    <property type="entry name" value="DUF2067"/>
</dbReference>
<dbReference type="EMBL" id="LNGF01000023">
    <property type="protein sequence ID" value="KYC47454.1"/>
    <property type="molecule type" value="Genomic_DNA"/>
</dbReference>
<sequence>MKRKTRVLSFKIKGNEKVEIARFLSKFEDISFNVCDDTLKVKVLNPGSMGDIVYSIKSFLEELKEKEIKEDKGIYSYTLDSISKIAGATVPVKLLKAVLNDKGYSFEVDRENVVSTAHVSVAAEVAGDISYLLEDLDGVSKPVTEIIVRVAMEFDLLSSELLNVGIEEKIFNDSETVSLNISYDDALSYLREYAGE</sequence>
<evidence type="ECO:0000313" key="3">
    <source>
        <dbReference type="EMBL" id="KYC50013.1"/>
    </source>
</evidence>
<comment type="caution">
    <text evidence="2">The sequence shown here is derived from an EMBL/GenBank/DDBJ whole genome shotgun (WGS) entry which is preliminary data.</text>
</comment>
<dbReference type="Proteomes" id="UP000092401">
    <property type="component" value="Unassembled WGS sequence"/>
</dbReference>
<evidence type="ECO:0000313" key="4">
    <source>
        <dbReference type="Proteomes" id="UP000091929"/>
    </source>
</evidence>
<accession>A0A150IYC8</accession>
<evidence type="ECO:0000313" key="2">
    <source>
        <dbReference type="EMBL" id="KYC47454.1"/>
    </source>
</evidence>
<organism evidence="2 4">
    <name type="scientific">Candidatus Methanofastidiosum methylothiophilum</name>
    <dbReference type="NCBI Taxonomy" id="1705564"/>
    <lineage>
        <taxon>Archaea</taxon>
        <taxon>Methanobacteriati</taxon>
        <taxon>Methanobacteriota</taxon>
        <taxon>Stenosarchaea group</taxon>
        <taxon>Candidatus Methanofastidiosia</taxon>
        <taxon>Candidatus Methanofastidiosales</taxon>
        <taxon>Candidatus Methanofastidiosaceae</taxon>
        <taxon>Candidatus Methanofastidiosum</taxon>
    </lineage>
</organism>
<accession>A0A150IIB5</accession>